<dbReference type="Proteomes" id="UP001159641">
    <property type="component" value="Unassembled WGS sequence"/>
</dbReference>
<dbReference type="AlphaFoldDB" id="A0AB34GLM2"/>
<reference evidence="2 3" key="1">
    <citation type="submission" date="2022-11" db="EMBL/GenBank/DDBJ databases">
        <title>Whole genome sequence of Eschrichtius robustus ER-17-0199.</title>
        <authorList>
            <person name="Bruniche-Olsen A."/>
            <person name="Black A.N."/>
            <person name="Fields C.J."/>
            <person name="Walden K."/>
            <person name="Dewoody J.A."/>
        </authorList>
    </citation>
    <scope>NUCLEOTIDE SEQUENCE [LARGE SCALE GENOMIC DNA]</scope>
    <source>
        <strain evidence="2">ER-17-0199</strain>
        <tissue evidence="2">Blubber</tissue>
    </source>
</reference>
<keyword evidence="1" id="KW-0472">Membrane</keyword>
<keyword evidence="3" id="KW-1185">Reference proteome</keyword>
<sequence length="101" mass="10741">MLGLLPLQHLLPDGLGGDAGERKCFPDSRDSSVKDVNNSAYLTEHLTCSMCCTDNAAIIITTTTTTINIITITITITITIISSITIIITITTITITISSIT</sequence>
<evidence type="ECO:0000256" key="1">
    <source>
        <dbReference type="SAM" id="Phobius"/>
    </source>
</evidence>
<organism evidence="2 3">
    <name type="scientific">Eschrichtius robustus</name>
    <name type="common">California gray whale</name>
    <name type="synonym">Eschrichtius gibbosus</name>
    <dbReference type="NCBI Taxonomy" id="9764"/>
    <lineage>
        <taxon>Eukaryota</taxon>
        <taxon>Metazoa</taxon>
        <taxon>Chordata</taxon>
        <taxon>Craniata</taxon>
        <taxon>Vertebrata</taxon>
        <taxon>Euteleostomi</taxon>
        <taxon>Mammalia</taxon>
        <taxon>Eutheria</taxon>
        <taxon>Laurasiatheria</taxon>
        <taxon>Artiodactyla</taxon>
        <taxon>Whippomorpha</taxon>
        <taxon>Cetacea</taxon>
        <taxon>Mysticeti</taxon>
        <taxon>Eschrichtiidae</taxon>
        <taxon>Eschrichtius</taxon>
    </lineage>
</organism>
<protein>
    <submittedName>
        <fullName evidence="2">Uncharacterized protein</fullName>
    </submittedName>
</protein>
<keyword evidence="1" id="KW-0812">Transmembrane</keyword>
<proteinExistence type="predicted"/>
<evidence type="ECO:0000313" key="3">
    <source>
        <dbReference type="Proteomes" id="UP001159641"/>
    </source>
</evidence>
<evidence type="ECO:0000313" key="2">
    <source>
        <dbReference type="EMBL" id="KAJ8780309.1"/>
    </source>
</evidence>
<dbReference type="EMBL" id="JAIQCJ010002160">
    <property type="protein sequence ID" value="KAJ8780309.1"/>
    <property type="molecule type" value="Genomic_DNA"/>
</dbReference>
<feature type="transmembrane region" description="Helical" evidence="1">
    <location>
        <begin position="69"/>
        <end position="97"/>
    </location>
</feature>
<gene>
    <name evidence="2" type="ORF">J1605_011573</name>
</gene>
<keyword evidence="1" id="KW-1133">Transmembrane helix</keyword>
<accession>A0AB34GLM2</accession>
<name>A0AB34GLM2_ESCRO</name>
<comment type="caution">
    <text evidence="2">The sequence shown here is derived from an EMBL/GenBank/DDBJ whole genome shotgun (WGS) entry which is preliminary data.</text>
</comment>